<dbReference type="OrthoDB" id="676203at2759"/>
<accession>A0A8J5RH93</accession>
<protein>
    <submittedName>
        <fullName evidence="1">Uncharacterized protein</fullName>
    </submittedName>
</protein>
<dbReference type="EMBL" id="JAAALK010000289">
    <property type="protein sequence ID" value="KAG8049123.1"/>
    <property type="molecule type" value="Genomic_DNA"/>
</dbReference>
<proteinExistence type="predicted"/>
<sequence length="119" mass="13478">MGDREKSFLNAMIGDFIARPCHSLFLSTKVMAEKGCESCSKWQEHYYRGAHGCEQDSFLKLMTGDFAHGISIPEKFAKSFNGQFTKGFNLKVPSRKDYYMCKHFNNIDTGFKGSPINSS</sequence>
<reference evidence="1" key="2">
    <citation type="submission" date="2021-02" db="EMBL/GenBank/DDBJ databases">
        <authorList>
            <person name="Kimball J.A."/>
            <person name="Haas M.W."/>
            <person name="Macchietto M."/>
            <person name="Kono T."/>
            <person name="Duquette J."/>
            <person name="Shao M."/>
        </authorList>
    </citation>
    <scope>NUCLEOTIDE SEQUENCE</scope>
    <source>
        <tissue evidence="1">Fresh leaf tissue</tissue>
    </source>
</reference>
<name>A0A8J5RH93_ZIZPA</name>
<evidence type="ECO:0000313" key="2">
    <source>
        <dbReference type="Proteomes" id="UP000729402"/>
    </source>
</evidence>
<dbReference type="AlphaFoldDB" id="A0A8J5RH93"/>
<organism evidence="1 2">
    <name type="scientific">Zizania palustris</name>
    <name type="common">Northern wild rice</name>
    <dbReference type="NCBI Taxonomy" id="103762"/>
    <lineage>
        <taxon>Eukaryota</taxon>
        <taxon>Viridiplantae</taxon>
        <taxon>Streptophyta</taxon>
        <taxon>Embryophyta</taxon>
        <taxon>Tracheophyta</taxon>
        <taxon>Spermatophyta</taxon>
        <taxon>Magnoliopsida</taxon>
        <taxon>Liliopsida</taxon>
        <taxon>Poales</taxon>
        <taxon>Poaceae</taxon>
        <taxon>BOP clade</taxon>
        <taxon>Oryzoideae</taxon>
        <taxon>Oryzeae</taxon>
        <taxon>Zizaniinae</taxon>
        <taxon>Zizania</taxon>
    </lineage>
</organism>
<evidence type="ECO:0000313" key="1">
    <source>
        <dbReference type="EMBL" id="KAG8049123.1"/>
    </source>
</evidence>
<comment type="caution">
    <text evidence="1">The sequence shown here is derived from an EMBL/GenBank/DDBJ whole genome shotgun (WGS) entry which is preliminary data.</text>
</comment>
<reference evidence="1" key="1">
    <citation type="journal article" date="2021" name="bioRxiv">
        <title>Whole Genome Assembly and Annotation of Northern Wild Rice, Zizania palustris L., Supports a Whole Genome Duplication in the Zizania Genus.</title>
        <authorList>
            <person name="Haas M."/>
            <person name="Kono T."/>
            <person name="Macchietto M."/>
            <person name="Millas R."/>
            <person name="McGilp L."/>
            <person name="Shao M."/>
            <person name="Duquette J."/>
            <person name="Hirsch C.N."/>
            <person name="Kimball J."/>
        </authorList>
    </citation>
    <scope>NUCLEOTIDE SEQUENCE</scope>
    <source>
        <tissue evidence="1">Fresh leaf tissue</tissue>
    </source>
</reference>
<keyword evidence="2" id="KW-1185">Reference proteome</keyword>
<gene>
    <name evidence="1" type="ORF">GUJ93_ZPchr0009g768</name>
</gene>
<dbReference type="Proteomes" id="UP000729402">
    <property type="component" value="Unassembled WGS sequence"/>
</dbReference>